<evidence type="ECO:0000313" key="1">
    <source>
        <dbReference type="EMBL" id="USN15581.1"/>
    </source>
</evidence>
<accession>A0A9E7SL96</accession>
<organism evidence="1 2">
    <name type="scientific">Brevundimonas phage vB_BpoS-Kikimora</name>
    <dbReference type="NCBI Taxonomy" id="2948601"/>
    <lineage>
        <taxon>Viruses</taxon>
        <taxon>Duplodnaviria</taxon>
        <taxon>Heunggongvirae</taxon>
        <taxon>Uroviricota</taxon>
        <taxon>Caudoviricetes</taxon>
        <taxon>Jeanschmidtviridae</taxon>
        <taxon>Kikimoravirus</taxon>
        <taxon>Kikimoravirus kikimora</taxon>
    </lineage>
</organism>
<evidence type="ECO:0000313" key="2">
    <source>
        <dbReference type="Proteomes" id="UP001056576"/>
    </source>
</evidence>
<dbReference type="EMBL" id="ON529857">
    <property type="protein sequence ID" value="USN15581.1"/>
    <property type="molecule type" value="Genomic_DNA"/>
</dbReference>
<protein>
    <submittedName>
        <fullName evidence="1">Uncharacterized protein</fullName>
    </submittedName>
</protein>
<dbReference type="Proteomes" id="UP001056576">
    <property type="component" value="Segment"/>
</dbReference>
<reference evidence="1 2" key="1">
    <citation type="submission" date="2022-05" db="EMBL/GenBank/DDBJ databases">
        <authorList>
            <person name="Friedrich I."/>
            <person name="Poehlein A."/>
            <person name="Schneider D."/>
            <person name="Hertel R."/>
            <person name="Daniel R."/>
        </authorList>
    </citation>
    <scope>NUCLEOTIDE SEQUENCE [LARGE SCALE GENOMIC DNA]</scope>
</reference>
<gene>
    <name evidence="1" type="ORF">KIKIMORA_04630</name>
</gene>
<name>A0A9E7SL96_9CAUD</name>
<sequence length="96" mass="10424">MTALAPVRTPENTTFKPGQIVTYEPYYMNGSVTAEVLGLVENPPFADVPLYRIRLMGDLPPCSLPHYGPEGGSTDFPAVSAGEEVPNALWHCLHPL</sequence>
<keyword evidence="2" id="KW-1185">Reference proteome</keyword>
<proteinExistence type="predicted"/>